<dbReference type="InterPro" id="IPR004143">
    <property type="entry name" value="BPL_LPL_catalytic"/>
</dbReference>
<evidence type="ECO:0000256" key="5">
    <source>
        <dbReference type="HAMAP-Rule" id="MF_00013"/>
    </source>
</evidence>
<comment type="subcellular location">
    <subcellularLocation>
        <location evidence="5">Cytoplasm</location>
    </subcellularLocation>
</comment>
<feature type="binding site" evidence="5">
    <location>
        <begin position="530"/>
        <end position="532"/>
    </location>
    <ligand>
        <name>substrate</name>
    </ligand>
</feature>
<comment type="pathway">
    <text evidence="1 5">Protein modification; protein lipoylation via endogenous pathway; protein N(6)-(lipoyl)lysine from octanoyl-[acyl-carrier-protein]: step 1/2.</text>
</comment>
<keyword evidence="3 5" id="KW-0012">Acyltransferase</keyword>
<keyword evidence="8" id="KW-0436">Ligase</keyword>
<proteinExistence type="inferred from homology"/>
<sequence>MVALVAVPDLGREMVGGLVAEWYRPDGAEVAPGEPVCRLECEFIAFEIEAEGGGVLRHRRPAGSIERKGAILGVIVGRGEGLPPEEELRAFEVGALAGGSRPAGDPEPEPGPGAGHRAVASAEPAVESKEGPEQAPVVLPFPGRGARTAAGRIDPLAEPGGAIPGLPLWDEEAEAARADAEAGSGPGAAGTVEDRADRFEQIAETAAASAEVLSAHVCVSWTRAKEAVAALGDEWQPFGPKPTVEDLAVRAIARALAEAGLEAGPAGVVVVEPETDRSYAIEHPLDSEFRAMVQARADGGGSFERAEWVVVSLMPLGVERLEPRLSGLRLAFGLGRARTARARSRCATTACCSGKGTLDVSLLGYARWWKTRSGSGGRRTVETAEAAGRAVAVYHLGTTSYGEVHRLQQRLQAARRAGSGVDTLLLTEHRPVFTLGRSHPVPNLRVAEDVVRQYGIEIVPTERGGDITYHGPGQLVAYGIIALKGWGIGVTEYVSGLEETVIGVLADWGLRGERSVRGRGVWVEGRKIASVGLHVRGWVTMHGIALNVDTDLEHFELINPCGMADVEVTTMAAEVGRQVALDEVAEAFVFHFGRVFDCAAKLQPIPGRERAQRGR</sequence>
<feature type="domain" description="BPL/LPL catalytic" evidence="7">
    <location>
        <begin position="418"/>
        <end position="600"/>
    </location>
</feature>
<gene>
    <name evidence="5" type="primary">lipB</name>
    <name evidence="8" type="ORF">A9A59_1520</name>
</gene>
<evidence type="ECO:0000313" key="9">
    <source>
        <dbReference type="Proteomes" id="UP000223071"/>
    </source>
</evidence>
<dbReference type="PROSITE" id="PS51733">
    <property type="entry name" value="BPL_LPL_CATALYTIC"/>
    <property type="match status" value="1"/>
</dbReference>
<dbReference type="GO" id="GO:0009249">
    <property type="term" value="P:protein lipoylation"/>
    <property type="evidence" value="ECO:0007669"/>
    <property type="project" value="InterPro"/>
</dbReference>
<dbReference type="InterPro" id="IPR020605">
    <property type="entry name" value="Octanoyltransferase_CS"/>
</dbReference>
<feature type="active site" description="Acyl-thioester intermediate" evidence="5">
    <location>
        <position position="561"/>
    </location>
</feature>
<dbReference type="NCBIfam" id="TIGR00214">
    <property type="entry name" value="lipB"/>
    <property type="match status" value="1"/>
</dbReference>
<evidence type="ECO:0000256" key="3">
    <source>
        <dbReference type="ARBA" id="ARBA00023315"/>
    </source>
</evidence>
<dbReference type="RefSeq" id="WP_133117547.1">
    <property type="nucleotide sequence ID" value="NZ_PDJQ01000001.1"/>
</dbReference>
<dbReference type="InterPro" id="IPR000544">
    <property type="entry name" value="Octanoyltransferase"/>
</dbReference>
<comment type="caution">
    <text evidence="8">The sequence shown here is derived from an EMBL/GenBank/DDBJ whole genome shotgun (WGS) entry which is preliminary data.</text>
</comment>
<dbReference type="Proteomes" id="UP000223071">
    <property type="component" value="Unassembled WGS sequence"/>
</dbReference>
<comment type="function">
    <text evidence="4 5">Catalyzes the transfer of endogenously produced octanoic acid from octanoyl-acyl-carrier-protein onto the lipoyl domains of lipoate-dependent enzymes. Lipoyl-ACP can also act as a substrate although octanoyl-ACP is likely to be the physiological substrate.</text>
</comment>
<evidence type="ECO:0000256" key="2">
    <source>
        <dbReference type="ARBA" id="ARBA00022679"/>
    </source>
</evidence>
<dbReference type="PROSITE" id="PS01313">
    <property type="entry name" value="LIPB"/>
    <property type="match status" value="1"/>
</dbReference>
<dbReference type="SUPFAM" id="SSF51230">
    <property type="entry name" value="Single hybrid motif"/>
    <property type="match status" value="1"/>
</dbReference>
<dbReference type="Gene3D" id="3.30.930.10">
    <property type="entry name" value="Bira Bifunctional Protein, Domain 2"/>
    <property type="match status" value="1"/>
</dbReference>
<dbReference type="InterPro" id="IPR011053">
    <property type="entry name" value="Single_hybrid_motif"/>
</dbReference>
<evidence type="ECO:0000259" key="7">
    <source>
        <dbReference type="PROSITE" id="PS51733"/>
    </source>
</evidence>
<dbReference type="GO" id="GO:0016874">
    <property type="term" value="F:ligase activity"/>
    <property type="evidence" value="ECO:0007669"/>
    <property type="project" value="UniProtKB-KW"/>
</dbReference>
<feature type="binding site" evidence="5">
    <location>
        <begin position="463"/>
        <end position="470"/>
    </location>
    <ligand>
        <name>substrate</name>
    </ligand>
</feature>
<keyword evidence="2 5" id="KW-0808">Transferase</keyword>
<name>A0A2A9HGN8_TEPT2</name>
<dbReference type="EMBL" id="PDJQ01000001">
    <property type="protein sequence ID" value="PFG74302.1"/>
    <property type="molecule type" value="Genomic_DNA"/>
</dbReference>
<protein>
    <recommendedName>
        <fullName evidence="5">Octanoyltransferase</fullName>
        <ecNumber evidence="5">2.3.1.181</ecNumber>
    </recommendedName>
    <alternativeName>
        <fullName evidence="5">Lipoate-protein ligase B</fullName>
    </alternativeName>
    <alternativeName>
        <fullName evidence="5">Lipoyl/octanoyl transferase</fullName>
    </alternativeName>
    <alternativeName>
        <fullName evidence="5">Octanoyl-[acyl-carrier-protein]-protein N-octanoyltransferase</fullName>
    </alternativeName>
</protein>
<comment type="similarity">
    <text evidence="5">Belongs to the LipB family.</text>
</comment>
<dbReference type="InterPro" id="IPR045864">
    <property type="entry name" value="aa-tRNA-synth_II/BPL/LPL"/>
</dbReference>
<accession>A0A2A9HGN8</accession>
<evidence type="ECO:0000256" key="1">
    <source>
        <dbReference type="ARBA" id="ARBA00004821"/>
    </source>
</evidence>
<dbReference type="CDD" id="cd16444">
    <property type="entry name" value="LipB"/>
    <property type="match status" value="1"/>
</dbReference>
<dbReference type="SUPFAM" id="SSF55681">
    <property type="entry name" value="Class II aaRS and biotin synthetases"/>
    <property type="match status" value="1"/>
</dbReference>
<dbReference type="PANTHER" id="PTHR10993:SF7">
    <property type="entry name" value="LIPOYLTRANSFERASE 2, MITOCHONDRIAL-RELATED"/>
    <property type="match status" value="1"/>
</dbReference>
<dbReference type="HAMAP" id="MF_00013">
    <property type="entry name" value="LipB"/>
    <property type="match status" value="1"/>
</dbReference>
<dbReference type="NCBIfam" id="NF010925">
    <property type="entry name" value="PRK14345.1"/>
    <property type="match status" value="1"/>
</dbReference>
<keyword evidence="5" id="KW-0963">Cytoplasm</keyword>
<evidence type="ECO:0000256" key="4">
    <source>
        <dbReference type="ARBA" id="ARBA00024732"/>
    </source>
</evidence>
<evidence type="ECO:0000256" key="6">
    <source>
        <dbReference type="SAM" id="MobiDB-lite"/>
    </source>
</evidence>
<feature type="site" description="Lowers pKa of active site Cys" evidence="5">
    <location>
        <position position="527"/>
    </location>
</feature>
<dbReference type="AlphaFoldDB" id="A0A2A9HGN8"/>
<dbReference type="CDD" id="cd06849">
    <property type="entry name" value="lipoyl_domain"/>
    <property type="match status" value="1"/>
</dbReference>
<dbReference type="GO" id="GO:0005737">
    <property type="term" value="C:cytoplasm"/>
    <property type="evidence" value="ECO:0007669"/>
    <property type="project" value="UniProtKB-SubCell"/>
</dbReference>
<evidence type="ECO:0000313" key="8">
    <source>
        <dbReference type="EMBL" id="PFG74302.1"/>
    </source>
</evidence>
<dbReference type="Gene3D" id="2.40.50.100">
    <property type="match status" value="1"/>
</dbReference>
<feature type="binding site" evidence="5">
    <location>
        <begin position="543"/>
        <end position="545"/>
    </location>
    <ligand>
        <name>substrate</name>
    </ligand>
</feature>
<dbReference type="GO" id="GO:0033819">
    <property type="term" value="F:lipoyl(octanoyl) transferase activity"/>
    <property type="evidence" value="ECO:0007669"/>
    <property type="project" value="UniProtKB-EC"/>
</dbReference>
<dbReference type="Pfam" id="PF21948">
    <property type="entry name" value="LplA-B_cat"/>
    <property type="match status" value="1"/>
</dbReference>
<keyword evidence="9" id="KW-1185">Reference proteome</keyword>
<dbReference type="PANTHER" id="PTHR10993">
    <property type="entry name" value="OCTANOYLTRANSFERASE"/>
    <property type="match status" value="1"/>
</dbReference>
<organism evidence="8 9">
    <name type="scientific">Tepidiforma thermophila (strain KCTC 52669 / CGMCC 1.13589 / G233)</name>
    <dbReference type="NCBI Taxonomy" id="2761530"/>
    <lineage>
        <taxon>Bacteria</taxon>
        <taxon>Bacillati</taxon>
        <taxon>Chloroflexota</taxon>
        <taxon>Tepidiformia</taxon>
        <taxon>Tepidiformales</taxon>
        <taxon>Tepidiformaceae</taxon>
        <taxon>Tepidiforma</taxon>
    </lineage>
</organism>
<comment type="catalytic activity">
    <reaction evidence="5">
        <text>octanoyl-[ACP] + L-lysyl-[protein] = N(6)-octanoyl-L-lysyl-[protein] + holo-[ACP] + H(+)</text>
        <dbReference type="Rhea" id="RHEA:17665"/>
        <dbReference type="Rhea" id="RHEA-COMP:9636"/>
        <dbReference type="Rhea" id="RHEA-COMP:9685"/>
        <dbReference type="Rhea" id="RHEA-COMP:9752"/>
        <dbReference type="Rhea" id="RHEA-COMP:9928"/>
        <dbReference type="ChEBI" id="CHEBI:15378"/>
        <dbReference type="ChEBI" id="CHEBI:29969"/>
        <dbReference type="ChEBI" id="CHEBI:64479"/>
        <dbReference type="ChEBI" id="CHEBI:78463"/>
        <dbReference type="ChEBI" id="CHEBI:78809"/>
        <dbReference type="EC" id="2.3.1.181"/>
    </reaction>
</comment>
<dbReference type="UniPathway" id="UPA00538">
    <property type="reaction ID" value="UER00592"/>
</dbReference>
<dbReference type="EC" id="2.3.1.181" evidence="5"/>
<feature type="region of interest" description="Disordered" evidence="6">
    <location>
        <begin position="97"/>
        <end position="143"/>
    </location>
</feature>
<reference evidence="8 9" key="1">
    <citation type="submission" date="2017-09" db="EMBL/GenBank/DDBJ databases">
        <title>Sequencing the genomes of two abundant thermophiles in Great Basin hot springs: Thermocrinis jamiesonii and novel Chloroflexi Thermoflexus hugenholtzii.</title>
        <authorList>
            <person name="Hedlund B."/>
        </authorList>
    </citation>
    <scope>NUCLEOTIDE SEQUENCE [LARGE SCALE GENOMIC DNA]</scope>
    <source>
        <strain evidence="8 9">G233</strain>
    </source>
</reference>
<comment type="miscellaneous">
    <text evidence="5">In the reaction, the free carboxyl group of octanoic acid is attached via an amide linkage to the epsilon-amino group of a specific lysine residue of lipoyl domains of lipoate-dependent enzymes.</text>
</comment>